<reference evidence="1" key="1">
    <citation type="submission" date="2023-11" db="EMBL/GenBank/DDBJ databases">
        <authorList>
            <person name="Poullet M."/>
        </authorList>
    </citation>
    <scope>NUCLEOTIDE SEQUENCE</scope>
    <source>
        <strain evidence="1">E1834</strain>
    </source>
</reference>
<sequence length="145" mass="16925">MADRLARQKTAARLIPLCFLRPAGAQFLYINVEEGNIRSTIHFTLHPTFNQYIPPPQLLFLLILLFHSSSFLPSPLLPSPLSLMLILLSFFYFAISRIPVFLYFRVPTPLLLLNIFFIFSQSFFVVLQCVFNIYVHIIFSLKFYF</sequence>
<proteinExistence type="predicted"/>
<evidence type="ECO:0000313" key="1">
    <source>
        <dbReference type="EMBL" id="CAK5083930.1"/>
    </source>
</evidence>
<comment type="caution">
    <text evidence="1">The sequence shown here is derived from an EMBL/GenBank/DDBJ whole genome shotgun (WGS) entry which is preliminary data.</text>
</comment>
<dbReference type="Proteomes" id="UP001497535">
    <property type="component" value="Unassembled WGS sequence"/>
</dbReference>
<accession>A0ACB0ZY41</accession>
<evidence type="ECO:0000313" key="2">
    <source>
        <dbReference type="Proteomes" id="UP001497535"/>
    </source>
</evidence>
<name>A0ACB0ZY41_MELEN</name>
<keyword evidence="2" id="KW-1185">Reference proteome</keyword>
<dbReference type="EMBL" id="CAVMJV010000052">
    <property type="protein sequence ID" value="CAK5083930.1"/>
    <property type="molecule type" value="Genomic_DNA"/>
</dbReference>
<gene>
    <name evidence="1" type="ORF">MENTE1834_LOCUS31310</name>
</gene>
<organism evidence="1 2">
    <name type="scientific">Meloidogyne enterolobii</name>
    <name type="common">Root-knot nematode worm</name>
    <name type="synonym">Meloidogyne mayaguensis</name>
    <dbReference type="NCBI Taxonomy" id="390850"/>
    <lineage>
        <taxon>Eukaryota</taxon>
        <taxon>Metazoa</taxon>
        <taxon>Ecdysozoa</taxon>
        <taxon>Nematoda</taxon>
        <taxon>Chromadorea</taxon>
        <taxon>Rhabditida</taxon>
        <taxon>Tylenchina</taxon>
        <taxon>Tylenchomorpha</taxon>
        <taxon>Tylenchoidea</taxon>
        <taxon>Meloidogynidae</taxon>
        <taxon>Meloidogyninae</taxon>
        <taxon>Meloidogyne</taxon>
    </lineage>
</organism>
<protein>
    <submittedName>
        <fullName evidence="1">Uncharacterized protein</fullName>
    </submittedName>
</protein>